<dbReference type="PROSITE" id="PS51085">
    <property type="entry name" value="2FE2S_FER_2"/>
    <property type="match status" value="1"/>
</dbReference>
<feature type="domain" description="FAD-binding FR-type" evidence="10">
    <location>
        <begin position="11"/>
        <end position="115"/>
    </location>
</feature>
<dbReference type="InterPro" id="IPR039261">
    <property type="entry name" value="FNR_nucleotide-bd"/>
</dbReference>
<evidence type="ECO:0000259" key="10">
    <source>
        <dbReference type="PROSITE" id="PS51384"/>
    </source>
</evidence>
<dbReference type="InterPro" id="IPR011884">
    <property type="entry name" value="PaaE"/>
</dbReference>
<protein>
    <submittedName>
        <fullName evidence="11">Ring-1,2-phenylacetyl-CoA epoxidase subunit PaaE</fullName>
    </submittedName>
</protein>
<evidence type="ECO:0000313" key="12">
    <source>
        <dbReference type="Proteomes" id="UP000239002"/>
    </source>
</evidence>
<dbReference type="PANTHER" id="PTHR47354:SF8">
    <property type="entry name" value="1,2-PHENYLACETYL-COA EPOXIDASE, SUBUNIT E"/>
    <property type="match status" value="1"/>
</dbReference>
<dbReference type="GO" id="GO:0051537">
    <property type="term" value="F:2 iron, 2 sulfur cluster binding"/>
    <property type="evidence" value="ECO:0007669"/>
    <property type="project" value="UniProtKB-KW"/>
</dbReference>
<evidence type="ECO:0000256" key="6">
    <source>
        <dbReference type="ARBA" id="ARBA00023002"/>
    </source>
</evidence>
<dbReference type="InterPro" id="IPR012675">
    <property type="entry name" value="Beta-grasp_dom_sf"/>
</dbReference>
<dbReference type="Gene3D" id="3.10.20.30">
    <property type="match status" value="1"/>
</dbReference>
<dbReference type="GO" id="GO:0046872">
    <property type="term" value="F:metal ion binding"/>
    <property type="evidence" value="ECO:0007669"/>
    <property type="project" value="UniProtKB-KW"/>
</dbReference>
<dbReference type="Pfam" id="PF00175">
    <property type="entry name" value="NAD_binding_1"/>
    <property type="match status" value="1"/>
</dbReference>
<dbReference type="CDD" id="cd00207">
    <property type="entry name" value="fer2"/>
    <property type="match status" value="1"/>
</dbReference>
<accession>A0A2S6IHP0</accession>
<sequence length="367" mass="40922">MCKLNDLISVSNFHNITLSQVYKETDDTTVIAFDVPQELKEEFNYRPGQFLTLRAMINGEDVRRSYSLCSSPLDNEWKVAVKEIFEGKFSTYVNRELKTGDVLQVSAPSGDFGIEVSEENDAKNYIAFAAGSGITPMLSIIKTHLASEPNAKFKLFYLNRTVKSIIFKEEIEALKNKYLSRFEVFYFLSREHRDIPLFNGRFDQEKLQTLTKTLINAPHTDHAFICGPEEMIFLIRDELVAAGMKKENVHFELFVSGLSDADKARAAAALEKKVDGVDVTIIDGSKEFHFVLGDDYDNVLDGAIGAGADLPYACKGGVCSTCKCKVVEGSVAMKVNYALTDEEVEKGFVLSCVSVPTSKKLVVDYDV</sequence>
<dbReference type="PRINTS" id="PR00406">
    <property type="entry name" value="CYTB5RDTASE"/>
</dbReference>
<dbReference type="InterPro" id="IPR001433">
    <property type="entry name" value="OxRdtase_FAD/NAD-bd"/>
</dbReference>
<dbReference type="Pfam" id="PF00111">
    <property type="entry name" value="Fer2"/>
    <property type="match status" value="1"/>
</dbReference>
<dbReference type="CDD" id="cd06214">
    <property type="entry name" value="PA_degradation_oxidoreductase_like"/>
    <property type="match status" value="1"/>
</dbReference>
<evidence type="ECO:0000256" key="7">
    <source>
        <dbReference type="ARBA" id="ARBA00023004"/>
    </source>
</evidence>
<dbReference type="PROSITE" id="PS51384">
    <property type="entry name" value="FAD_FR"/>
    <property type="match status" value="1"/>
</dbReference>
<dbReference type="InterPro" id="IPR017927">
    <property type="entry name" value="FAD-bd_FR_type"/>
</dbReference>
<evidence type="ECO:0000256" key="3">
    <source>
        <dbReference type="ARBA" id="ARBA00022714"/>
    </source>
</evidence>
<dbReference type="InterPro" id="IPR017938">
    <property type="entry name" value="Riboflavin_synthase-like_b-brl"/>
</dbReference>
<dbReference type="Gene3D" id="3.40.50.80">
    <property type="entry name" value="Nucleotide-binding domain of ferredoxin-NADP reductase (FNR) module"/>
    <property type="match status" value="1"/>
</dbReference>
<dbReference type="InterPro" id="IPR006058">
    <property type="entry name" value="2Fe2S_fd_BS"/>
</dbReference>
<proteinExistence type="predicted"/>
<reference evidence="11 12" key="1">
    <citation type="submission" date="2018-02" db="EMBL/GenBank/DDBJ databases">
        <title>Genomic Encyclopedia of Archaeal and Bacterial Type Strains, Phase II (KMG-II): from individual species to whole genera.</title>
        <authorList>
            <person name="Goeker M."/>
        </authorList>
    </citation>
    <scope>NUCLEOTIDE SEQUENCE [LARGE SCALE GENOMIC DNA]</scope>
    <source>
        <strain evidence="11 12">DSM 16809</strain>
    </source>
</reference>
<dbReference type="NCBIfam" id="TIGR02160">
    <property type="entry name" value="PA_CoA_Oxy5"/>
    <property type="match status" value="1"/>
</dbReference>
<dbReference type="PROSITE" id="PS00197">
    <property type="entry name" value="2FE2S_FER_1"/>
    <property type="match status" value="1"/>
</dbReference>
<evidence type="ECO:0000259" key="9">
    <source>
        <dbReference type="PROSITE" id="PS51085"/>
    </source>
</evidence>
<keyword evidence="5" id="KW-0274">FAD</keyword>
<evidence type="ECO:0000256" key="4">
    <source>
        <dbReference type="ARBA" id="ARBA00022723"/>
    </source>
</evidence>
<evidence type="ECO:0000256" key="5">
    <source>
        <dbReference type="ARBA" id="ARBA00022827"/>
    </source>
</evidence>
<name>A0A2S6IHP0_9FLAO</name>
<dbReference type="SUPFAM" id="SSF63380">
    <property type="entry name" value="Riboflavin synthase domain-like"/>
    <property type="match status" value="1"/>
</dbReference>
<gene>
    <name evidence="11" type="ORF">LY01_02490</name>
</gene>
<keyword evidence="4" id="KW-0479">Metal-binding</keyword>
<dbReference type="AlphaFoldDB" id="A0A2S6IHP0"/>
<evidence type="ECO:0000313" key="11">
    <source>
        <dbReference type="EMBL" id="PPK93706.1"/>
    </source>
</evidence>
<keyword evidence="12" id="KW-1185">Reference proteome</keyword>
<dbReference type="PANTHER" id="PTHR47354">
    <property type="entry name" value="NADH OXIDOREDUCTASE HCR"/>
    <property type="match status" value="1"/>
</dbReference>
<keyword evidence="2" id="KW-0285">Flavoprotein</keyword>
<dbReference type="InterPro" id="IPR001041">
    <property type="entry name" value="2Fe-2S_ferredoxin-type"/>
</dbReference>
<keyword evidence="6" id="KW-0560">Oxidoreductase</keyword>
<dbReference type="Proteomes" id="UP000239002">
    <property type="component" value="Unassembled WGS sequence"/>
</dbReference>
<evidence type="ECO:0000256" key="2">
    <source>
        <dbReference type="ARBA" id="ARBA00022630"/>
    </source>
</evidence>
<keyword evidence="7" id="KW-0408">Iron</keyword>
<comment type="cofactor">
    <cofactor evidence="1">
        <name>FAD</name>
        <dbReference type="ChEBI" id="CHEBI:57692"/>
    </cofactor>
</comment>
<evidence type="ECO:0000256" key="8">
    <source>
        <dbReference type="ARBA" id="ARBA00023014"/>
    </source>
</evidence>
<dbReference type="GO" id="GO:0050660">
    <property type="term" value="F:flavin adenine dinucleotide binding"/>
    <property type="evidence" value="ECO:0007669"/>
    <property type="project" value="TreeGrafter"/>
</dbReference>
<dbReference type="InterPro" id="IPR050415">
    <property type="entry name" value="MRET"/>
</dbReference>
<dbReference type="EMBL" id="PTJE01000006">
    <property type="protein sequence ID" value="PPK93706.1"/>
    <property type="molecule type" value="Genomic_DNA"/>
</dbReference>
<dbReference type="Gene3D" id="2.40.30.10">
    <property type="entry name" value="Translation factors"/>
    <property type="match status" value="1"/>
</dbReference>
<dbReference type="InterPro" id="IPR036010">
    <property type="entry name" value="2Fe-2S_ferredoxin-like_sf"/>
</dbReference>
<comment type="caution">
    <text evidence="11">The sequence shown here is derived from an EMBL/GenBank/DDBJ whole genome shotgun (WGS) entry which is preliminary data.</text>
</comment>
<organism evidence="11 12">
    <name type="scientific">Nonlabens xylanidelens</name>
    <dbReference type="NCBI Taxonomy" id="191564"/>
    <lineage>
        <taxon>Bacteria</taxon>
        <taxon>Pseudomonadati</taxon>
        <taxon>Bacteroidota</taxon>
        <taxon>Flavobacteriia</taxon>
        <taxon>Flavobacteriales</taxon>
        <taxon>Flavobacteriaceae</taxon>
        <taxon>Nonlabens</taxon>
    </lineage>
</organism>
<keyword evidence="3" id="KW-0001">2Fe-2S</keyword>
<dbReference type="SUPFAM" id="SSF54292">
    <property type="entry name" value="2Fe-2S ferredoxin-like"/>
    <property type="match status" value="1"/>
</dbReference>
<dbReference type="GO" id="GO:0016491">
    <property type="term" value="F:oxidoreductase activity"/>
    <property type="evidence" value="ECO:0007669"/>
    <property type="project" value="UniProtKB-KW"/>
</dbReference>
<dbReference type="SUPFAM" id="SSF52343">
    <property type="entry name" value="Ferredoxin reductase-like, C-terminal NADP-linked domain"/>
    <property type="match status" value="1"/>
</dbReference>
<dbReference type="GO" id="GO:0010124">
    <property type="term" value="P:phenylacetate catabolic process"/>
    <property type="evidence" value="ECO:0007669"/>
    <property type="project" value="InterPro"/>
</dbReference>
<feature type="domain" description="2Fe-2S ferredoxin-type" evidence="9">
    <location>
        <begin position="277"/>
        <end position="367"/>
    </location>
</feature>
<dbReference type="PRINTS" id="PR00371">
    <property type="entry name" value="FPNCR"/>
</dbReference>
<dbReference type="InterPro" id="IPR008333">
    <property type="entry name" value="Cbr1-like_FAD-bd_dom"/>
</dbReference>
<evidence type="ECO:0000256" key="1">
    <source>
        <dbReference type="ARBA" id="ARBA00001974"/>
    </source>
</evidence>
<dbReference type="Pfam" id="PF00970">
    <property type="entry name" value="FAD_binding_6"/>
    <property type="match status" value="1"/>
</dbReference>
<dbReference type="InterPro" id="IPR001709">
    <property type="entry name" value="Flavoprot_Pyr_Nucl_cyt_Rdtase"/>
</dbReference>
<keyword evidence="8" id="KW-0411">Iron-sulfur</keyword>